<sequence>MATDPGSDRHDMLETGRVQPRRFPGVGLRQAGGHAGSGAPKSPACGIDSAQIGEIAPGDHRIDRVRFGADGGTHRPGNRQKSAARQAAILSAPKQRFGDRATQRHEEQPRQADRARRPQLAQPRPHGIKQSVRLPPVRHGVQQGDDAG</sequence>
<feature type="compositionally biased region" description="Basic and acidic residues" evidence="1">
    <location>
        <begin position="1"/>
        <end position="14"/>
    </location>
</feature>
<dbReference type="Proteomes" id="UP000661507">
    <property type="component" value="Unassembled WGS sequence"/>
</dbReference>
<proteinExistence type="predicted"/>
<feature type="compositionally biased region" description="Basic and acidic residues" evidence="1">
    <location>
        <begin position="96"/>
        <end position="116"/>
    </location>
</feature>
<keyword evidence="3" id="KW-1185">Reference proteome</keyword>
<feature type="compositionally biased region" description="Basic and acidic residues" evidence="1">
    <location>
        <begin position="57"/>
        <end position="67"/>
    </location>
</feature>
<comment type="caution">
    <text evidence="2">The sequence shown here is derived from an EMBL/GenBank/DDBJ whole genome shotgun (WGS) entry which is preliminary data.</text>
</comment>
<feature type="region of interest" description="Disordered" evidence="1">
    <location>
        <begin position="1"/>
        <end position="148"/>
    </location>
</feature>
<evidence type="ECO:0000256" key="1">
    <source>
        <dbReference type="SAM" id="MobiDB-lite"/>
    </source>
</evidence>
<organism evidence="2 3">
    <name type="scientific">Neoroseomonas lacus</name>
    <dbReference type="NCBI Taxonomy" id="287609"/>
    <lineage>
        <taxon>Bacteria</taxon>
        <taxon>Pseudomonadati</taxon>
        <taxon>Pseudomonadota</taxon>
        <taxon>Alphaproteobacteria</taxon>
        <taxon>Acetobacterales</taxon>
        <taxon>Acetobacteraceae</taxon>
        <taxon>Neoroseomonas</taxon>
    </lineage>
</organism>
<dbReference type="AlphaFoldDB" id="A0A917KCU5"/>
<protein>
    <submittedName>
        <fullName evidence="2">Uncharacterized protein</fullName>
    </submittedName>
</protein>
<accession>A0A917KCU5</accession>
<reference evidence="2" key="1">
    <citation type="journal article" date="2014" name="Int. J. Syst. Evol. Microbiol.">
        <title>Complete genome sequence of Corynebacterium casei LMG S-19264T (=DSM 44701T), isolated from a smear-ripened cheese.</title>
        <authorList>
            <consortium name="US DOE Joint Genome Institute (JGI-PGF)"/>
            <person name="Walter F."/>
            <person name="Albersmeier A."/>
            <person name="Kalinowski J."/>
            <person name="Ruckert C."/>
        </authorList>
    </citation>
    <scope>NUCLEOTIDE SEQUENCE</scope>
    <source>
        <strain evidence="2">CGMCC 1.3617</strain>
    </source>
</reference>
<evidence type="ECO:0000313" key="3">
    <source>
        <dbReference type="Proteomes" id="UP000661507"/>
    </source>
</evidence>
<dbReference type="EMBL" id="BMKW01000003">
    <property type="protein sequence ID" value="GGJ09512.1"/>
    <property type="molecule type" value="Genomic_DNA"/>
</dbReference>
<name>A0A917KCU5_9PROT</name>
<evidence type="ECO:0000313" key="2">
    <source>
        <dbReference type="EMBL" id="GGJ09512.1"/>
    </source>
</evidence>
<gene>
    <name evidence="2" type="ORF">GCM10011320_15640</name>
</gene>
<reference evidence="2" key="2">
    <citation type="submission" date="2020-09" db="EMBL/GenBank/DDBJ databases">
        <authorList>
            <person name="Sun Q."/>
            <person name="Zhou Y."/>
        </authorList>
    </citation>
    <scope>NUCLEOTIDE SEQUENCE</scope>
    <source>
        <strain evidence="2">CGMCC 1.3617</strain>
    </source>
</reference>
<dbReference type="RefSeq" id="WP_188966423.1">
    <property type="nucleotide sequence ID" value="NZ_BMKW01000003.1"/>
</dbReference>